<dbReference type="RefSeq" id="WP_158954676.1">
    <property type="nucleotide sequence ID" value="NZ_CP046915.1"/>
</dbReference>
<gene>
    <name evidence="4" type="ORF">FAZ98_23815</name>
</gene>
<evidence type="ECO:0000256" key="2">
    <source>
        <dbReference type="SAM" id="Phobius"/>
    </source>
</evidence>
<feature type="transmembrane region" description="Helical" evidence="2">
    <location>
        <begin position="6"/>
        <end position="30"/>
    </location>
</feature>
<dbReference type="PANTHER" id="PTHR36153">
    <property type="entry name" value="INNER MEMBRANE PROTEIN-RELATED"/>
    <property type="match status" value="1"/>
</dbReference>
<dbReference type="OrthoDB" id="9758229at2"/>
<keyword evidence="2" id="KW-1133">Transmembrane helix</keyword>
<feature type="domain" description="Type VI secretion system component TssM1 N-terminal" evidence="3">
    <location>
        <begin position="140"/>
        <end position="439"/>
    </location>
</feature>
<dbReference type="InterPro" id="IPR053156">
    <property type="entry name" value="T6SS_TssM-like"/>
</dbReference>
<accession>A0A7Z2GNH9</accession>
<reference evidence="4 5" key="1">
    <citation type="submission" date="2019-12" db="EMBL/GenBank/DDBJ databases">
        <title>Paraburkholderia acidiphila 7Q-K02 sp. nov and Paraburkholderia acidisoli DHF22 sp. nov., two strains isolated from forest soil.</title>
        <authorList>
            <person name="Gao Z."/>
            <person name="Qiu L."/>
        </authorList>
    </citation>
    <scope>NUCLEOTIDE SEQUENCE [LARGE SCALE GENOMIC DNA]</scope>
    <source>
        <strain evidence="4 5">DHF22</strain>
    </source>
</reference>
<keyword evidence="5" id="KW-1185">Reference proteome</keyword>
<evidence type="ECO:0000313" key="5">
    <source>
        <dbReference type="Proteomes" id="UP000433577"/>
    </source>
</evidence>
<keyword evidence="2" id="KW-0472">Membrane</keyword>
<evidence type="ECO:0000313" key="4">
    <source>
        <dbReference type="EMBL" id="QGZ64844.1"/>
    </source>
</evidence>
<proteinExistence type="predicted"/>
<dbReference type="Pfam" id="PF14331">
    <property type="entry name" value="IcmF-related_N"/>
    <property type="match status" value="1"/>
</dbReference>
<dbReference type="PANTHER" id="PTHR36153:SF1">
    <property type="entry name" value="TYPE VI SECRETION SYSTEM COMPONENT TSSM1"/>
    <property type="match status" value="1"/>
</dbReference>
<organism evidence="4 5">
    <name type="scientific">Paraburkholderia acidisoli</name>
    <dbReference type="NCBI Taxonomy" id="2571748"/>
    <lineage>
        <taxon>Bacteria</taxon>
        <taxon>Pseudomonadati</taxon>
        <taxon>Pseudomonadota</taxon>
        <taxon>Betaproteobacteria</taxon>
        <taxon>Burkholderiales</taxon>
        <taxon>Burkholderiaceae</taxon>
        <taxon>Paraburkholderia</taxon>
    </lineage>
</organism>
<protein>
    <submittedName>
        <fullName evidence="4">Type VI secretion protein IcmF</fullName>
    </submittedName>
</protein>
<evidence type="ECO:0000256" key="1">
    <source>
        <dbReference type="SAM" id="MobiDB-lite"/>
    </source>
</evidence>
<name>A0A7Z2GNH9_9BURK</name>
<dbReference type="InterPro" id="IPR025743">
    <property type="entry name" value="TssM1_N"/>
</dbReference>
<sequence>MLTSNLFLLSIAVLVLVVCAVLGAVIWFALHGSHAKPAAERKVVRLRSDSLRSAFRQAVELIEGNIATRAERYSIPWIMVLDENDDPRPLPIAQSGVASVLGADTASPAATQGISWHFFDRGIVVDIKAAYLGSPDDDGEGKPWDEFLSLCRAYRQQRPFDSVVITVPAATLLADDTDARLQLVRHAKLAHRRLWLAQNRFAMRFAVYVVVTGCEALPGFSTFARALPEPLRASMLGWSSPYDLSTTYQPGWVDTAMNSVMRSVSDASAELFALDPAHLDARQFLQLPSRIDAMRAQLQLYVDELLAASAYHEPFFFRGIYLTGDASEFAQMSFAQASARHADSYEAARDYDSADAYVAGASAAEAPAREGRDTRDEFAEDAEMGDGRREPAGQVNDLMLQPAFLRDLFEKKIFSEYGLTRPSRSQHLARPVLHRALRWGGIALLGTWGVGLVVATVQLNHRNGELVAALGSLRRDAGERAMAAQQGQDLPAEWYRRKALALIALNQTLRTDSAWTVFMPGSWSFVDDLKPRVKERFEREFGEIAVAALEREMYARVSQLTGVGRDPNTGQLIIGDDCAAPLTRTDAGVPPSLAVEDQPAMRALQLYVNNVDQFDAALQALQRLQHPAPDNADALRLVVRYALGADLQGNVAGSVPYFYRRANGRDAYADGAPGVNVAAVQQALRCTLDKGAQQLDAGLFTNNPLLVAERTIGANLGSLSAADAGASDVTQIATGYRSVVSGIDAQRDLLASGKGGWLHQAQFAPGPVYERTLSHVAQNRLLGADLAAQIRSRDDSAFQAFRSDLALHFGGADSGIVWVDKDARYSVSPARAALRDGLANLLNQPFMVASHNRDLPTLPDGMGVTWDRAQLDQALALGDVRKRFLTDGLASLPATARPGIEAALDAQFARLVLDQTAAAATVAPLQGEPDSAAFEAARARLARIGTLLAELGASAQLEDLNALVSADAMAHLRRVDDALAQSELYATREDGGAASARTRSPVLAAFGVNDAAGLAPYLDQQSSRALALGKQASVYLAALDTSDAGSPLAQRWQAIDRDLERYRLKNPNSSLLRLEQFALQVAADSGPDGCMSKFAGRPSTNGGDDYFATLHARLYDRLYARCSQGYVLDLRQQWGSFASAFNESVAGRAPFDNGELQHVAARNNLNPVNAADFGELGQVLKRYAAVSETYRASSHGAASGSAALTAARVRTFIDNFDQVKTLLAPLYPADDGAPTGYDLNVEFRVNRNAEVAANQMIDWTITIGSQSLSMNDAPRTLHWDYGTPVTLVLRFAKDSPLTAVADPTQRGYSTDGRTLTWQFPDPWALISFISRERVPDAGPRGDRAAQTLKLEFPLGTLSASDSAYLPKQAHGRAYLRVTLMPAGKKTPLPWPGNFPVRAPDWSAL</sequence>
<dbReference type="EMBL" id="CP046915">
    <property type="protein sequence ID" value="QGZ64844.1"/>
    <property type="molecule type" value="Genomic_DNA"/>
</dbReference>
<dbReference type="KEGG" id="pacs:FAZ98_23815"/>
<dbReference type="Proteomes" id="UP000433577">
    <property type="component" value="Chromosome 3"/>
</dbReference>
<keyword evidence="2" id="KW-0812">Transmembrane</keyword>
<evidence type="ECO:0000259" key="3">
    <source>
        <dbReference type="Pfam" id="PF14331"/>
    </source>
</evidence>
<feature type="compositionally biased region" description="Basic and acidic residues" evidence="1">
    <location>
        <begin position="367"/>
        <end position="377"/>
    </location>
</feature>
<feature type="region of interest" description="Disordered" evidence="1">
    <location>
        <begin position="362"/>
        <end position="392"/>
    </location>
</feature>